<dbReference type="Proteomes" id="UP000524492">
    <property type="component" value="Unassembled WGS sequence"/>
</dbReference>
<proteinExistence type="predicted"/>
<feature type="compositionally biased region" description="Pro residues" evidence="1">
    <location>
        <begin position="105"/>
        <end position="114"/>
    </location>
</feature>
<gene>
    <name evidence="3" type="ORF">GGD53_001105</name>
</gene>
<feature type="region of interest" description="Disordered" evidence="1">
    <location>
        <begin position="139"/>
        <end position="246"/>
    </location>
</feature>
<accession>A0A7W6MEE3</accession>
<organism evidence="3 4">
    <name type="scientific">Rhizobium aethiopicum</name>
    <dbReference type="NCBI Taxonomy" id="1138170"/>
    <lineage>
        <taxon>Bacteria</taxon>
        <taxon>Pseudomonadati</taxon>
        <taxon>Pseudomonadota</taxon>
        <taxon>Alphaproteobacteria</taxon>
        <taxon>Hyphomicrobiales</taxon>
        <taxon>Rhizobiaceae</taxon>
        <taxon>Rhizobium/Agrobacterium group</taxon>
        <taxon>Rhizobium</taxon>
    </lineage>
</organism>
<evidence type="ECO:0000256" key="2">
    <source>
        <dbReference type="SAM" id="Phobius"/>
    </source>
</evidence>
<feature type="compositionally biased region" description="Polar residues" evidence="1">
    <location>
        <begin position="140"/>
        <end position="150"/>
    </location>
</feature>
<evidence type="ECO:0008006" key="5">
    <source>
        <dbReference type="Google" id="ProtNLM"/>
    </source>
</evidence>
<keyword evidence="2" id="KW-0472">Membrane</keyword>
<feature type="compositionally biased region" description="Basic and acidic residues" evidence="1">
    <location>
        <begin position="79"/>
        <end position="102"/>
    </location>
</feature>
<evidence type="ECO:0000256" key="1">
    <source>
        <dbReference type="SAM" id="MobiDB-lite"/>
    </source>
</evidence>
<protein>
    <recommendedName>
        <fullName evidence="5">DUF930 domain-containing protein</fullName>
    </recommendedName>
</protein>
<dbReference type="EMBL" id="JACIFV010000002">
    <property type="protein sequence ID" value="MBB4190972.1"/>
    <property type="molecule type" value="Genomic_DNA"/>
</dbReference>
<evidence type="ECO:0000313" key="4">
    <source>
        <dbReference type="Proteomes" id="UP000524492"/>
    </source>
</evidence>
<feature type="region of interest" description="Disordered" evidence="1">
    <location>
        <begin position="76"/>
        <end position="123"/>
    </location>
</feature>
<dbReference type="Pfam" id="PF06059">
    <property type="entry name" value="DUF930"/>
    <property type="match status" value="1"/>
</dbReference>
<feature type="transmembrane region" description="Helical" evidence="2">
    <location>
        <begin position="36"/>
        <end position="58"/>
    </location>
</feature>
<feature type="compositionally biased region" description="Basic and acidic residues" evidence="1">
    <location>
        <begin position="218"/>
        <end position="231"/>
    </location>
</feature>
<name>A0A7W6MEE3_9HYPH</name>
<keyword evidence="4" id="KW-1185">Reference proteome</keyword>
<dbReference type="AlphaFoldDB" id="A0A7W6MEE3"/>
<sequence length="369" mass="40390">MLLWLDAARFKGHIAAVTEEVDPAEMHEGSKQRTEIRWGVGASVLLHVPLIALLIFGLPRIEPKLAEDESVKVELVPPPEEKKPEEKPKEKRPELKPPEQAKKQLPPPPPPPPQTEAAKPQLTPPMQSISRSVLEFANKDTVSGQRQQALPQHAETRKPSIAGVKSANASVEPSQSEKSDVPKTVPAANPVPKDIELPQVQTDEINPEKKAPAAIGPDEAKTKFEQAERTNEPASAPPPVTAAGKKAKELTEAGVLYSERVTSDPMIKTAINNLPRGTRINALCLTELQQQLIHAPKGYKPDFLPSFSRAIKGNILNGTGGAFQSSGSWYDVTLICEVDNDARKVISFRFDVGDKIPKSQWKSRGFLKY</sequence>
<dbReference type="InterPro" id="IPR009273">
    <property type="entry name" value="DUF930"/>
</dbReference>
<comment type="caution">
    <text evidence="3">The sequence shown here is derived from an EMBL/GenBank/DDBJ whole genome shotgun (WGS) entry which is preliminary data.</text>
</comment>
<dbReference type="RefSeq" id="WP_348647398.1">
    <property type="nucleotide sequence ID" value="NZ_JACIFV010000002.1"/>
</dbReference>
<evidence type="ECO:0000313" key="3">
    <source>
        <dbReference type="EMBL" id="MBB4190972.1"/>
    </source>
</evidence>
<keyword evidence="2" id="KW-1133">Transmembrane helix</keyword>
<reference evidence="3 4" key="1">
    <citation type="submission" date="2020-08" db="EMBL/GenBank/DDBJ databases">
        <title>Genomic Encyclopedia of Type Strains, Phase IV (KMG-V): Genome sequencing to study the core and pangenomes of soil and plant-associated prokaryotes.</title>
        <authorList>
            <person name="Whitman W."/>
        </authorList>
    </citation>
    <scope>NUCLEOTIDE SEQUENCE [LARGE SCALE GENOMIC DNA]</scope>
    <source>
        <strain evidence="3 4">SEMIA 4074</strain>
    </source>
</reference>
<keyword evidence="2" id="KW-0812">Transmembrane</keyword>